<evidence type="ECO:0000313" key="3">
    <source>
        <dbReference type="EMBL" id="WWC70537.1"/>
    </source>
</evidence>
<evidence type="ECO:0000313" key="4">
    <source>
        <dbReference type="Proteomes" id="UP000094020"/>
    </source>
</evidence>
<reference evidence="2" key="3">
    <citation type="submission" date="2016-07" db="EMBL/GenBank/DDBJ databases">
        <title>Evolution of pathogenesis and genome organization in the Tremellales.</title>
        <authorList>
            <person name="Cuomo C."/>
            <person name="Litvintseva A."/>
            <person name="Heitman J."/>
            <person name="Chen Y."/>
            <person name="Sun S."/>
            <person name="Springer D."/>
            <person name="Dromer F."/>
            <person name="Young S."/>
            <person name="Zeng Q."/>
            <person name="Chapman S."/>
            <person name="Gujja S."/>
            <person name="Saif S."/>
            <person name="Birren B."/>
        </authorList>
    </citation>
    <scope>NUCLEOTIDE SEQUENCE</scope>
    <source>
        <strain evidence="2">CBS 10737</strain>
    </source>
</reference>
<gene>
    <name evidence="2" type="ORF">I206_02019</name>
    <name evidence="3" type="ORF">I206_104488</name>
</gene>
<name>A0A1B9I6Y2_9TREE</name>
<evidence type="ECO:0000313" key="2">
    <source>
        <dbReference type="EMBL" id="OCF51305.1"/>
    </source>
</evidence>
<feature type="compositionally biased region" description="Polar residues" evidence="1">
    <location>
        <begin position="202"/>
        <end position="213"/>
    </location>
</feature>
<dbReference type="EMBL" id="KV700115">
    <property type="protein sequence ID" value="OCF51305.1"/>
    <property type="molecule type" value="Genomic_DNA"/>
</dbReference>
<dbReference type="AlphaFoldDB" id="A0A1B9I6Y2"/>
<feature type="compositionally biased region" description="Polar residues" evidence="1">
    <location>
        <begin position="176"/>
        <end position="186"/>
    </location>
</feature>
<feature type="compositionally biased region" description="Acidic residues" evidence="1">
    <location>
        <begin position="216"/>
        <end position="235"/>
    </location>
</feature>
<sequence>MRVNSNNLSNASNMSNITHPESDTLHSEGIITNSETPIDSSDDGHEGYQADLGQQTPSSYGSSIPNSRRSSVTLVNDARLPDQMIIDLDPVVSHDPSGTTLISETTNPSIHEENPIESGYSADKNGEEQLAVEVTFENTNVEDNGGIQYNEENSRKSTVASGIVRHRDPQCHDDATQLNLGSKQSTAQRRLIGKLIKKQRQLQESYPGTTTHVNDGDEDAHESSDEESDEDEEPDGEKKENKSPIGTVKYDDVKSSNQGLQINWSDKVNPETNTSYSAMVCEGKAMQFNGDITEDMGSFW</sequence>
<feature type="compositionally biased region" description="Low complexity" evidence="1">
    <location>
        <begin position="1"/>
        <end position="16"/>
    </location>
</feature>
<accession>A0A1B9I6Y2</accession>
<dbReference type="KEGG" id="kpin:30170388"/>
<dbReference type="EMBL" id="CP144524">
    <property type="protein sequence ID" value="WWC70537.1"/>
    <property type="molecule type" value="Genomic_DNA"/>
</dbReference>
<reference evidence="3" key="4">
    <citation type="submission" date="2024-02" db="EMBL/GenBank/DDBJ databases">
        <title>Comparative genomics of Cryptococcus and Kwoniella reveals pathogenesis evolution and contrasting modes of karyotype evolution via chromosome fusion or intercentromeric recombination.</title>
        <authorList>
            <person name="Coelho M.A."/>
            <person name="David-Palma M."/>
            <person name="Shea T."/>
            <person name="Bowers K."/>
            <person name="McGinley-Smith S."/>
            <person name="Mohammad A.W."/>
            <person name="Gnirke A."/>
            <person name="Yurkov A.M."/>
            <person name="Nowrousian M."/>
            <person name="Sun S."/>
            <person name="Cuomo C.A."/>
            <person name="Heitman J."/>
        </authorList>
    </citation>
    <scope>NUCLEOTIDE SEQUENCE</scope>
    <source>
        <strain evidence="3">CBS 10737</strain>
    </source>
</reference>
<reference evidence="3" key="2">
    <citation type="submission" date="2013-07" db="EMBL/GenBank/DDBJ databases">
        <authorList>
            <consortium name="The Broad Institute Genome Sequencing Platform"/>
            <person name="Cuomo C."/>
            <person name="Litvintseva A."/>
            <person name="Chen Y."/>
            <person name="Heitman J."/>
            <person name="Sun S."/>
            <person name="Springer D."/>
            <person name="Dromer F."/>
            <person name="Young S.K."/>
            <person name="Zeng Q."/>
            <person name="Gargeya S."/>
            <person name="Fitzgerald M."/>
            <person name="Abouelleil A."/>
            <person name="Alvarado L."/>
            <person name="Berlin A.M."/>
            <person name="Chapman S.B."/>
            <person name="Dewar J."/>
            <person name="Goldberg J."/>
            <person name="Griggs A."/>
            <person name="Gujja S."/>
            <person name="Hansen M."/>
            <person name="Howarth C."/>
            <person name="Imamovic A."/>
            <person name="Larimer J."/>
            <person name="McCowan C."/>
            <person name="Murphy C."/>
            <person name="Pearson M."/>
            <person name="Priest M."/>
            <person name="Roberts A."/>
            <person name="Saif S."/>
            <person name="Shea T."/>
            <person name="Sykes S."/>
            <person name="Wortman J."/>
            <person name="Nusbaum C."/>
            <person name="Birren B."/>
        </authorList>
    </citation>
    <scope>NUCLEOTIDE SEQUENCE</scope>
    <source>
        <strain evidence="3">CBS 10737</strain>
    </source>
</reference>
<evidence type="ECO:0000256" key="1">
    <source>
        <dbReference type="SAM" id="MobiDB-lite"/>
    </source>
</evidence>
<feature type="region of interest" description="Disordered" evidence="1">
    <location>
        <begin position="198"/>
        <end position="271"/>
    </location>
</feature>
<protein>
    <submittedName>
        <fullName evidence="2">Uncharacterized protein</fullName>
    </submittedName>
</protein>
<proteinExistence type="predicted"/>
<keyword evidence="4" id="KW-1185">Reference proteome</keyword>
<feature type="region of interest" description="Disordered" evidence="1">
    <location>
        <begin position="165"/>
        <end position="186"/>
    </location>
</feature>
<dbReference type="Proteomes" id="UP000094020">
    <property type="component" value="Chromosome 6"/>
</dbReference>
<reference evidence="2" key="1">
    <citation type="submission" date="2013-07" db="EMBL/GenBank/DDBJ databases">
        <title>The Genome Sequence of Cryptococcus pinus CBS10737.</title>
        <authorList>
            <consortium name="The Broad Institute Genome Sequencing Platform"/>
            <person name="Cuomo C."/>
            <person name="Litvintseva A."/>
            <person name="Chen Y."/>
            <person name="Heitman J."/>
            <person name="Sun S."/>
            <person name="Springer D."/>
            <person name="Dromer F."/>
            <person name="Young S.K."/>
            <person name="Zeng Q."/>
            <person name="Gargeya S."/>
            <person name="Fitzgerald M."/>
            <person name="Abouelleil A."/>
            <person name="Alvarado L."/>
            <person name="Berlin A.M."/>
            <person name="Chapman S.B."/>
            <person name="Dewar J."/>
            <person name="Goldberg J."/>
            <person name="Griggs A."/>
            <person name="Gujja S."/>
            <person name="Hansen M."/>
            <person name="Howarth C."/>
            <person name="Imamovic A."/>
            <person name="Larimer J."/>
            <person name="McCowan C."/>
            <person name="Murphy C."/>
            <person name="Pearson M."/>
            <person name="Priest M."/>
            <person name="Roberts A."/>
            <person name="Saif S."/>
            <person name="Shea T."/>
            <person name="Sykes S."/>
            <person name="Wortman J."/>
            <person name="Nusbaum C."/>
            <person name="Birren B."/>
        </authorList>
    </citation>
    <scope>NUCLEOTIDE SEQUENCE [LARGE SCALE GENOMIC DNA]</scope>
    <source>
        <strain evidence="2">CBS 10737</strain>
    </source>
</reference>
<feature type="compositionally biased region" description="Polar residues" evidence="1">
    <location>
        <begin position="52"/>
        <end position="70"/>
    </location>
</feature>
<organism evidence="2">
    <name type="scientific">Kwoniella pini CBS 10737</name>
    <dbReference type="NCBI Taxonomy" id="1296096"/>
    <lineage>
        <taxon>Eukaryota</taxon>
        <taxon>Fungi</taxon>
        <taxon>Dikarya</taxon>
        <taxon>Basidiomycota</taxon>
        <taxon>Agaricomycotina</taxon>
        <taxon>Tremellomycetes</taxon>
        <taxon>Tremellales</taxon>
        <taxon>Cryptococcaceae</taxon>
        <taxon>Kwoniella</taxon>
    </lineage>
</organism>
<feature type="compositionally biased region" description="Polar residues" evidence="1">
    <location>
        <begin position="255"/>
        <end position="271"/>
    </location>
</feature>
<feature type="compositionally biased region" description="Basic and acidic residues" evidence="1">
    <location>
        <begin position="165"/>
        <end position="175"/>
    </location>
</feature>
<dbReference type="RefSeq" id="XP_019012524.1">
    <property type="nucleotide sequence ID" value="XM_019153784.1"/>
</dbReference>
<feature type="region of interest" description="Disordered" evidence="1">
    <location>
        <begin position="1"/>
        <end position="70"/>
    </location>
</feature>
<feature type="compositionally biased region" description="Polar residues" evidence="1">
    <location>
        <begin position="30"/>
        <end position="39"/>
    </location>
</feature>
<dbReference type="GeneID" id="30170388"/>